<proteinExistence type="predicted"/>
<name>A0A517ZPZ4_9PLAN</name>
<organism evidence="1 2">
    <name type="scientific">Symmachiella dynata</name>
    <dbReference type="NCBI Taxonomy" id="2527995"/>
    <lineage>
        <taxon>Bacteria</taxon>
        <taxon>Pseudomonadati</taxon>
        <taxon>Planctomycetota</taxon>
        <taxon>Planctomycetia</taxon>
        <taxon>Planctomycetales</taxon>
        <taxon>Planctomycetaceae</taxon>
        <taxon>Symmachiella</taxon>
    </lineage>
</organism>
<dbReference type="KEGG" id="sdyn:Mal52_29960"/>
<evidence type="ECO:0000313" key="2">
    <source>
        <dbReference type="Proteomes" id="UP000319383"/>
    </source>
</evidence>
<dbReference type="GO" id="GO:0006352">
    <property type="term" value="P:DNA-templated transcription initiation"/>
    <property type="evidence" value="ECO:0007669"/>
    <property type="project" value="InterPro"/>
</dbReference>
<dbReference type="InterPro" id="IPR036388">
    <property type="entry name" value="WH-like_DNA-bd_sf"/>
</dbReference>
<evidence type="ECO:0000313" key="1">
    <source>
        <dbReference type="EMBL" id="QDU44513.1"/>
    </source>
</evidence>
<dbReference type="EMBL" id="CP036276">
    <property type="protein sequence ID" value="QDU44513.1"/>
    <property type="molecule type" value="Genomic_DNA"/>
</dbReference>
<accession>A0A517ZPZ4</accession>
<dbReference type="Gene3D" id="1.10.10.10">
    <property type="entry name" value="Winged helix-like DNA-binding domain superfamily/Winged helix DNA-binding domain"/>
    <property type="match status" value="1"/>
</dbReference>
<dbReference type="SUPFAM" id="SSF88946">
    <property type="entry name" value="Sigma2 domain of RNA polymerase sigma factors"/>
    <property type="match status" value="1"/>
</dbReference>
<dbReference type="Gene3D" id="1.10.1740.10">
    <property type="match status" value="1"/>
</dbReference>
<dbReference type="InterPro" id="IPR013325">
    <property type="entry name" value="RNA_pol_sigma_r2"/>
</dbReference>
<dbReference type="Proteomes" id="UP000319383">
    <property type="component" value="Chromosome"/>
</dbReference>
<keyword evidence="2" id="KW-1185">Reference proteome</keyword>
<sequence length="187" mass="21598">MDVPYPPPNRGKTVSPPGVDLDFEFERGFARQLIHNAVARAAYRLDLEATAREDLAQAIAYELIRRSRWFDAGRGSWRAFCVTIVTRCLKSEIDKYCRKARTSPVSSVESDEELSSCRSFVDLLDLQFDVHDLLDRLPLEERRLVEPLLDVSVAEAARQLDLPRSTYRDRLRKIRSQRADPSLREYL</sequence>
<dbReference type="RefSeq" id="WP_145376861.1">
    <property type="nucleotide sequence ID" value="NZ_CP036276.1"/>
</dbReference>
<gene>
    <name evidence="1" type="ORF">Mal52_29960</name>
</gene>
<dbReference type="GO" id="GO:0003700">
    <property type="term" value="F:DNA-binding transcription factor activity"/>
    <property type="evidence" value="ECO:0007669"/>
    <property type="project" value="InterPro"/>
</dbReference>
<protein>
    <submittedName>
        <fullName evidence="1">RNA polymerase sigma factor</fullName>
    </submittedName>
</protein>
<dbReference type="AlphaFoldDB" id="A0A517ZPZ4"/>
<reference evidence="1 2" key="1">
    <citation type="submission" date="2019-02" db="EMBL/GenBank/DDBJ databases">
        <title>Deep-cultivation of Planctomycetes and their phenomic and genomic characterization uncovers novel biology.</title>
        <authorList>
            <person name="Wiegand S."/>
            <person name="Jogler M."/>
            <person name="Boedeker C."/>
            <person name="Pinto D."/>
            <person name="Vollmers J."/>
            <person name="Rivas-Marin E."/>
            <person name="Kohn T."/>
            <person name="Peeters S.H."/>
            <person name="Heuer A."/>
            <person name="Rast P."/>
            <person name="Oberbeckmann S."/>
            <person name="Bunk B."/>
            <person name="Jeske O."/>
            <person name="Meyerdierks A."/>
            <person name="Storesund J.E."/>
            <person name="Kallscheuer N."/>
            <person name="Luecker S."/>
            <person name="Lage O.M."/>
            <person name="Pohl T."/>
            <person name="Merkel B.J."/>
            <person name="Hornburger P."/>
            <person name="Mueller R.-W."/>
            <person name="Bruemmer F."/>
            <person name="Labrenz M."/>
            <person name="Spormann A.M."/>
            <person name="Op den Camp H."/>
            <person name="Overmann J."/>
            <person name="Amann R."/>
            <person name="Jetten M.S.M."/>
            <person name="Mascher T."/>
            <person name="Medema M.H."/>
            <person name="Devos D.P."/>
            <person name="Kaster A.-K."/>
            <person name="Ovreas L."/>
            <person name="Rohde M."/>
            <person name="Galperin M.Y."/>
            <person name="Jogler C."/>
        </authorList>
    </citation>
    <scope>NUCLEOTIDE SEQUENCE [LARGE SCALE GENOMIC DNA]</scope>
    <source>
        <strain evidence="1 2">Mal52</strain>
    </source>
</reference>